<proteinExistence type="inferred from homology"/>
<dbReference type="InterPro" id="IPR051311">
    <property type="entry name" value="DedA_domain"/>
</dbReference>
<feature type="transmembrane region" description="Helical" evidence="2">
    <location>
        <begin position="12"/>
        <end position="30"/>
    </location>
</feature>
<dbReference type="PANTHER" id="PTHR42709">
    <property type="entry name" value="ALKALINE PHOSPHATASE LIKE PROTEIN"/>
    <property type="match status" value="1"/>
</dbReference>
<accession>A0ABW8IC47</accession>
<keyword evidence="2" id="KW-0472">Membrane</keyword>
<evidence type="ECO:0000256" key="1">
    <source>
        <dbReference type="ARBA" id="ARBA00010792"/>
    </source>
</evidence>
<organism evidence="4 5">
    <name type="scientific">Bacillus lumedeiriae</name>
    <dbReference type="NCBI Taxonomy" id="3058829"/>
    <lineage>
        <taxon>Bacteria</taxon>
        <taxon>Bacillati</taxon>
        <taxon>Bacillota</taxon>
        <taxon>Bacilli</taxon>
        <taxon>Bacillales</taxon>
        <taxon>Bacillaceae</taxon>
        <taxon>Bacillus</taxon>
    </lineage>
</organism>
<dbReference type="Proteomes" id="UP001619911">
    <property type="component" value="Unassembled WGS sequence"/>
</dbReference>
<evidence type="ECO:0000259" key="3">
    <source>
        <dbReference type="Pfam" id="PF09335"/>
    </source>
</evidence>
<gene>
    <name evidence="4" type="ORF">QYG89_15670</name>
</gene>
<feature type="transmembrane region" description="Helical" evidence="2">
    <location>
        <begin position="174"/>
        <end position="192"/>
    </location>
</feature>
<comment type="caution">
    <text evidence="4">The sequence shown here is derived from an EMBL/GenBank/DDBJ whole genome shotgun (WGS) entry which is preliminary data.</text>
</comment>
<keyword evidence="5" id="KW-1185">Reference proteome</keyword>
<dbReference type="Pfam" id="PF09335">
    <property type="entry name" value="VTT_dom"/>
    <property type="match status" value="1"/>
</dbReference>
<name>A0ABW8IC47_9BACI</name>
<evidence type="ECO:0000313" key="5">
    <source>
        <dbReference type="Proteomes" id="UP001619911"/>
    </source>
</evidence>
<reference evidence="4 5" key="1">
    <citation type="submission" date="2023-07" db="EMBL/GenBank/DDBJ databases">
        <title>Bacillus lucianemedeirus sp. nov, a new species isolated from an immunobiological production facility.</title>
        <authorList>
            <person name="Costa L.V."/>
            <person name="Miranda R.V.S.L."/>
            <person name="Brandao M.L.L."/>
            <person name="Reis C.M.F."/>
            <person name="Frazao A.M."/>
            <person name="Cruz F.V."/>
            <person name="Baio P.V.P."/>
            <person name="Veras J.F.C."/>
            <person name="Ramos J.N."/>
            <person name="Vieira V."/>
        </authorList>
    </citation>
    <scope>NUCLEOTIDE SEQUENCE [LARGE SCALE GENOMIC DNA]</scope>
    <source>
        <strain evidence="4 5">B190/17</strain>
    </source>
</reference>
<keyword evidence="2" id="KW-1133">Transmembrane helix</keyword>
<protein>
    <submittedName>
        <fullName evidence="4">DedA family protein</fullName>
    </submittedName>
</protein>
<dbReference type="PANTHER" id="PTHR42709:SF9">
    <property type="entry name" value="ALKALINE PHOSPHATASE LIKE PROTEIN"/>
    <property type="match status" value="1"/>
</dbReference>
<feature type="domain" description="VTT" evidence="3">
    <location>
        <begin position="30"/>
        <end position="156"/>
    </location>
</feature>
<comment type="similarity">
    <text evidence="1">Belongs to the DedA family.</text>
</comment>
<sequence>MEQQLGYLLQHYGYLGMIIILCAGVIGLPVPDEILLTYVGYLVFQGKMSYGLAVISAFIGACGGISISYLLGNKLGVPFLRKFGPRFHLTEKRMNKTQQLFERFGPYLLFIGYFIPGVRHLTAYLAGINCLSYKRFALFAYSGAAFWGFTFITLGRELGKKWHTVEFYFDQSSVYLIVCIILAAAIGGYVYWRKGKKWD</sequence>
<dbReference type="InterPro" id="IPR032816">
    <property type="entry name" value="VTT_dom"/>
</dbReference>
<keyword evidence="2" id="KW-0812">Transmembrane</keyword>
<dbReference type="RefSeq" id="WP_404319033.1">
    <property type="nucleotide sequence ID" value="NZ_JAUIYO010000021.1"/>
</dbReference>
<feature type="transmembrane region" description="Helical" evidence="2">
    <location>
        <begin position="136"/>
        <end position="154"/>
    </location>
</feature>
<feature type="transmembrane region" description="Helical" evidence="2">
    <location>
        <begin position="50"/>
        <end position="72"/>
    </location>
</feature>
<evidence type="ECO:0000313" key="4">
    <source>
        <dbReference type="EMBL" id="MFK2827083.1"/>
    </source>
</evidence>
<evidence type="ECO:0000256" key="2">
    <source>
        <dbReference type="SAM" id="Phobius"/>
    </source>
</evidence>
<dbReference type="EMBL" id="JAUIYO010000021">
    <property type="protein sequence ID" value="MFK2827083.1"/>
    <property type="molecule type" value="Genomic_DNA"/>
</dbReference>